<comment type="caution">
    <text evidence="6">The sequence shown here is derived from an EMBL/GenBank/DDBJ whole genome shotgun (WGS) entry which is preliminary data.</text>
</comment>
<organism evidence="6 7">
    <name type="scientific">Cyanidiococcus yangmingshanensis</name>
    <dbReference type="NCBI Taxonomy" id="2690220"/>
    <lineage>
        <taxon>Eukaryota</taxon>
        <taxon>Rhodophyta</taxon>
        <taxon>Bangiophyceae</taxon>
        <taxon>Cyanidiales</taxon>
        <taxon>Cyanidiaceae</taxon>
        <taxon>Cyanidiococcus</taxon>
    </lineage>
</organism>
<dbReference type="GO" id="GO:0005634">
    <property type="term" value="C:nucleus"/>
    <property type="evidence" value="ECO:0007669"/>
    <property type="project" value="TreeGrafter"/>
</dbReference>
<dbReference type="GO" id="GO:0016274">
    <property type="term" value="F:protein-arginine N-methyltransferase activity"/>
    <property type="evidence" value="ECO:0007669"/>
    <property type="project" value="InterPro"/>
</dbReference>
<reference evidence="6 7" key="1">
    <citation type="journal article" date="2020" name="J. Phycol.">
        <title>Comparative genome analysis reveals Cyanidiococcus gen. nov., a new extremophilic red algal genus sister to Cyanidioschyzon (Cyanidioschyzonaceae, Rhodophyta).</title>
        <authorList>
            <person name="Liu S.-L."/>
            <person name="Chiang Y.-R."/>
            <person name="Yoon H.S."/>
            <person name="Fu H.-Y."/>
        </authorList>
    </citation>
    <scope>NUCLEOTIDE SEQUENCE [LARGE SCALE GENOMIC DNA]</scope>
    <source>
        <strain evidence="6 7">THAL066</strain>
    </source>
</reference>
<proteinExistence type="predicted"/>
<keyword evidence="7" id="KW-1185">Reference proteome</keyword>
<dbReference type="PANTHER" id="PTHR11006:SF53">
    <property type="entry name" value="PROTEIN ARGININE N-METHYLTRANSFERASE 3"/>
    <property type="match status" value="1"/>
</dbReference>
<dbReference type="AlphaFoldDB" id="A0A7J7IF89"/>
<dbReference type="SUPFAM" id="SSF53335">
    <property type="entry name" value="S-adenosyl-L-methionine-dependent methyltransferases"/>
    <property type="match status" value="1"/>
</dbReference>
<dbReference type="PANTHER" id="PTHR11006">
    <property type="entry name" value="PROTEIN ARGININE N-METHYLTRANSFERASE"/>
    <property type="match status" value="1"/>
</dbReference>
<dbReference type="InterPro" id="IPR055135">
    <property type="entry name" value="PRMT_dom"/>
</dbReference>
<evidence type="ECO:0000259" key="5">
    <source>
        <dbReference type="Pfam" id="PF22528"/>
    </source>
</evidence>
<dbReference type="GO" id="GO:0032259">
    <property type="term" value="P:methylation"/>
    <property type="evidence" value="ECO:0007669"/>
    <property type="project" value="UniProtKB-KW"/>
</dbReference>
<dbReference type="Proteomes" id="UP000530660">
    <property type="component" value="Unassembled WGS sequence"/>
</dbReference>
<evidence type="ECO:0000256" key="1">
    <source>
        <dbReference type="ARBA" id="ARBA00022603"/>
    </source>
</evidence>
<evidence type="ECO:0000256" key="3">
    <source>
        <dbReference type="ARBA" id="ARBA00022691"/>
    </source>
</evidence>
<dbReference type="InterPro" id="IPR025799">
    <property type="entry name" value="Arg_MeTrfase"/>
</dbReference>
<dbReference type="PROSITE" id="PS51678">
    <property type="entry name" value="SAM_MT_PRMT"/>
    <property type="match status" value="1"/>
</dbReference>
<evidence type="ECO:0000313" key="6">
    <source>
        <dbReference type="EMBL" id="KAF6001187.1"/>
    </source>
</evidence>
<evidence type="ECO:0000256" key="4">
    <source>
        <dbReference type="PROSITE-ProRule" id="PRU01015"/>
    </source>
</evidence>
<dbReference type="GO" id="GO:0042054">
    <property type="term" value="F:histone methyltransferase activity"/>
    <property type="evidence" value="ECO:0007669"/>
    <property type="project" value="TreeGrafter"/>
</dbReference>
<gene>
    <name evidence="6" type="primary">PRMT1_2</name>
    <name evidence="6" type="ORF">F1559_000689</name>
</gene>
<dbReference type="FunFam" id="2.70.160.11:FF:000001">
    <property type="entry name" value="Blast:Protein arginine N-methyltransferase 1"/>
    <property type="match status" value="1"/>
</dbReference>
<keyword evidence="2 4" id="KW-0808">Transferase</keyword>
<sequence length="209" mass="24556">MGYFLFYESMLQSVLYARDRWLRTQGGYLLPDGATLFLCGIEDASYRREKIDFWDNIYGFDFSCIKRVALTEPLVDYVDADQLVTDICPVLRIDLRRLESHALDWSAAFRITAERDDFVHAFLVYFDVHFGCCHRPLTFSTGPSSPQTHWKQTVMYLDRALPLLTGEFIEGTLACRRNRRNPRDLDIGISYRFQGARMKARKRLRYIMH</sequence>
<evidence type="ECO:0000256" key="2">
    <source>
        <dbReference type="ARBA" id="ARBA00022679"/>
    </source>
</evidence>
<evidence type="ECO:0000313" key="7">
    <source>
        <dbReference type="Proteomes" id="UP000530660"/>
    </source>
</evidence>
<name>A0A7J7IF89_9RHOD</name>
<dbReference type="Pfam" id="PF22528">
    <property type="entry name" value="PRMT_C"/>
    <property type="match status" value="1"/>
</dbReference>
<keyword evidence="1 4" id="KW-0489">Methyltransferase</keyword>
<feature type="domain" description="Protein arginine N-methyltransferase" evidence="5">
    <location>
        <begin position="33"/>
        <end position="195"/>
    </location>
</feature>
<dbReference type="Gene3D" id="3.40.50.150">
    <property type="entry name" value="Vaccinia Virus protein VP39"/>
    <property type="match status" value="1"/>
</dbReference>
<accession>A0A7J7IF89</accession>
<dbReference type="EMBL" id="VWRR01000015">
    <property type="protein sequence ID" value="KAF6001187.1"/>
    <property type="molecule type" value="Genomic_DNA"/>
</dbReference>
<dbReference type="OrthoDB" id="7848332at2759"/>
<dbReference type="InterPro" id="IPR029063">
    <property type="entry name" value="SAM-dependent_MTases_sf"/>
</dbReference>
<protein>
    <submittedName>
        <fullName evidence="6">Protein arginine n-methyltransferase</fullName>
    </submittedName>
</protein>
<dbReference type="Gene3D" id="2.70.160.11">
    <property type="entry name" value="Hnrnp arginine n-methyltransferase1"/>
    <property type="match status" value="1"/>
</dbReference>
<keyword evidence="3 4" id="KW-0949">S-adenosyl-L-methionine</keyword>